<feature type="domain" description="Ketopantoate reductase C-terminal" evidence="5">
    <location>
        <begin position="279"/>
        <end position="359"/>
    </location>
</feature>
<dbReference type="PANTHER" id="PTHR43765">
    <property type="entry name" value="2-DEHYDROPANTOATE 2-REDUCTASE-RELATED"/>
    <property type="match status" value="1"/>
</dbReference>
<accession>A0AAD3CWD1</accession>
<dbReference type="InterPro" id="IPR013752">
    <property type="entry name" value="KPA_reductase"/>
</dbReference>
<dbReference type="EMBL" id="BLLK01000045">
    <property type="protein sequence ID" value="GFH51794.1"/>
    <property type="molecule type" value="Genomic_DNA"/>
</dbReference>
<reference evidence="6 7" key="1">
    <citation type="journal article" date="2021" name="Sci. Rep.">
        <title>The genome of the diatom Chaetoceros tenuissimus carries an ancient integrated fragment of an extant virus.</title>
        <authorList>
            <person name="Hongo Y."/>
            <person name="Kimura K."/>
            <person name="Takaki Y."/>
            <person name="Yoshida Y."/>
            <person name="Baba S."/>
            <person name="Kobayashi G."/>
            <person name="Nagasaki K."/>
            <person name="Hano T."/>
            <person name="Tomaru Y."/>
        </authorList>
    </citation>
    <scope>NUCLEOTIDE SEQUENCE [LARGE SCALE GENOMIC DNA]</scope>
    <source>
        <strain evidence="6 7">NIES-3715</strain>
    </source>
</reference>
<proteinExistence type="inferred from homology"/>
<keyword evidence="3" id="KW-0560">Oxidoreductase</keyword>
<sequence length="365" mass="40820">MQSPIYILGGGSLGLLYASAMRRAKSKVPIRLLLQQHHKNKVLRNESTNETFVSVKFEDVKGKQYIQDIPCDLLPIKKSVGNNIRNILLTTKATQAVAALESVSPCLDTSFNLIIMCNGNLAVAKEIKDYLSDRNMDDAKIIYGSSTHGALRSFDGDEDSVFAVKHTGQGQTFLEATKNLSGDSIQSILESIWTEVGLSPILVPSDKMFLMNWKKLATNCSINPLTTLRHCHNGDLISNNIKRPKYEDTFGSESDLDYNDPLIFYRLIREVSDLSLIKSREVEEMCKDAQRELNYSNLTSFVEEVARNTARNKSSMLQDAIAHRYPTEINYLNGYVARLGLELGGTVDVQANKYIAEEVEKVTKP</sequence>
<dbReference type="InterPro" id="IPR050838">
    <property type="entry name" value="Ketopantoate_reductase"/>
</dbReference>
<dbReference type="GO" id="GO:0005737">
    <property type="term" value="C:cytoplasm"/>
    <property type="evidence" value="ECO:0007669"/>
    <property type="project" value="TreeGrafter"/>
</dbReference>
<dbReference type="Gene3D" id="3.40.50.720">
    <property type="entry name" value="NAD(P)-binding Rossmann-like Domain"/>
    <property type="match status" value="1"/>
</dbReference>
<protein>
    <recommendedName>
        <fullName evidence="8">2-dehydropantoate 2-reductase</fullName>
    </recommendedName>
</protein>
<dbReference type="GO" id="GO:0050661">
    <property type="term" value="F:NADP binding"/>
    <property type="evidence" value="ECO:0007669"/>
    <property type="project" value="TreeGrafter"/>
</dbReference>
<evidence type="ECO:0000256" key="2">
    <source>
        <dbReference type="ARBA" id="ARBA00022857"/>
    </source>
</evidence>
<evidence type="ECO:0008006" key="8">
    <source>
        <dbReference type="Google" id="ProtNLM"/>
    </source>
</evidence>
<dbReference type="AlphaFoldDB" id="A0AAD3CWD1"/>
<evidence type="ECO:0000256" key="3">
    <source>
        <dbReference type="ARBA" id="ARBA00023002"/>
    </source>
</evidence>
<dbReference type="GO" id="GO:0008677">
    <property type="term" value="F:2-dehydropantoate 2-reductase activity"/>
    <property type="evidence" value="ECO:0007669"/>
    <property type="project" value="TreeGrafter"/>
</dbReference>
<evidence type="ECO:0000313" key="7">
    <source>
        <dbReference type="Proteomes" id="UP001054902"/>
    </source>
</evidence>
<dbReference type="SUPFAM" id="SSF48179">
    <property type="entry name" value="6-phosphogluconate dehydrogenase C-terminal domain-like"/>
    <property type="match status" value="1"/>
</dbReference>
<dbReference type="SUPFAM" id="SSF51735">
    <property type="entry name" value="NAD(P)-binding Rossmann-fold domains"/>
    <property type="match status" value="1"/>
</dbReference>
<dbReference type="InterPro" id="IPR013328">
    <property type="entry name" value="6PGD_dom2"/>
</dbReference>
<evidence type="ECO:0000256" key="1">
    <source>
        <dbReference type="ARBA" id="ARBA00007870"/>
    </source>
</evidence>
<dbReference type="InterPro" id="IPR013332">
    <property type="entry name" value="KPR_N"/>
</dbReference>
<name>A0AAD3CWD1_9STRA</name>
<gene>
    <name evidence="6" type="ORF">CTEN210_08270</name>
</gene>
<dbReference type="InterPro" id="IPR008927">
    <property type="entry name" value="6-PGluconate_DH-like_C_sf"/>
</dbReference>
<evidence type="ECO:0000259" key="5">
    <source>
        <dbReference type="Pfam" id="PF08546"/>
    </source>
</evidence>
<dbReference type="Pfam" id="PF08546">
    <property type="entry name" value="ApbA_C"/>
    <property type="match status" value="1"/>
</dbReference>
<dbReference type="Gene3D" id="1.10.1040.10">
    <property type="entry name" value="N-(1-d-carboxylethyl)-l-norvaline Dehydrogenase, domain 2"/>
    <property type="match status" value="1"/>
</dbReference>
<comment type="caution">
    <text evidence="6">The sequence shown here is derived from an EMBL/GenBank/DDBJ whole genome shotgun (WGS) entry which is preliminary data.</text>
</comment>
<keyword evidence="7" id="KW-1185">Reference proteome</keyword>
<organism evidence="6 7">
    <name type="scientific">Chaetoceros tenuissimus</name>
    <dbReference type="NCBI Taxonomy" id="426638"/>
    <lineage>
        <taxon>Eukaryota</taxon>
        <taxon>Sar</taxon>
        <taxon>Stramenopiles</taxon>
        <taxon>Ochrophyta</taxon>
        <taxon>Bacillariophyta</taxon>
        <taxon>Coscinodiscophyceae</taxon>
        <taxon>Chaetocerotophycidae</taxon>
        <taxon>Chaetocerotales</taxon>
        <taxon>Chaetocerotaceae</taxon>
        <taxon>Chaetoceros</taxon>
    </lineage>
</organism>
<comment type="similarity">
    <text evidence="1">Belongs to the ketopantoate reductase family.</text>
</comment>
<dbReference type="Proteomes" id="UP001054902">
    <property type="component" value="Unassembled WGS sequence"/>
</dbReference>
<dbReference type="PANTHER" id="PTHR43765:SF2">
    <property type="entry name" value="2-DEHYDROPANTOATE 2-REDUCTASE"/>
    <property type="match status" value="1"/>
</dbReference>
<evidence type="ECO:0000313" key="6">
    <source>
        <dbReference type="EMBL" id="GFH51794.1"/>
    </source>
</evidence>
<keyword evidence="2" id="KW-0521">NADP</keyword>
<dbReference type="Pfam" id="PF02558">
    <property type="entry name" value="ApbA"/>
    <property type="match status" value="1"/>
</dbReference>
<dbReference type="InterPro" id="IPR036291">
    <property type="entry name" value="NAD(P)-bd_dom_sf"/>
</dbReference>
<feature type="domain" description="Ketopantoate reductase N-terminal" evidence="4">
    <location>
        <begin position="5"/>
        <end position="176"/>
    </location>
</feature>
<evidence type="ECO:0000259" key="4">
    <source>
        <dbReference type="Pfam" id="PF02558"/>
    </source>
</evidence>